<name>A0A0F0L5Y5_9MICO</name>
<proteinExistence type="predicted"/>
<dbReference type="EMBL" id="JYIT01000050">
    <property type="protein sequence ID" value="KJL28597.1"/>
    <property type="molecule type" value="Genomic_DNA"/>
</dbReference>
<evidence type="ECO:0000313" key="2">
    <source>
        <dbReference type="Proteomes" id="UP000033448"/>
    </source>
</evidence>
<evidence type="ECO:0000313" key="1">
    <source>
        <dbReference type="EMBL" id="KJL28597.1"/>
    </source>
</evidence>
<reference evidence="1 2" key="1">
    <citation type="submission" date="2015-02" db="EMBL/GenBank/DDBJ databases">
        <title>Draft genome sequences of ten Microbacterium spp. with emphasis on heavy metal contaminated environments.</title>
        <authorList>
            <person name="Corretto E."/>
        </authorList>
    </citation>
    <scope>NUCLEOTIDE SEQUENCE [LARGE SCALE GENOMIC DNA]</scope>
    <source>
        <strain evidence="1 2">DSM 23848</strain>
    </source>
</reference>
<comment type="caution">
    <text evidence="1">The sequence shown here is derived from an EMBL/GenBank/DDBJ whole genome shotgun (WGS) entry which is preliminary data.</text>
</comment>
<organism evidence="1 2">
    <name type="scientific">Microbacterium azadirachtae</name>
    <dbReference type="NCBI Taxonomy" id="582680"/>
    <lineage>
        <taxon>Bacteria</taxon>
        <taxon>Bacillati</taxon>
        <taxon>Actinomycetota</taxon>
        <taxon>Actinomycetes</taxon>
        <taxon>Micrococcales</taxon>
        <taxon>Microbacteriaceae</taxon>
        <taxon>Microbacterium</taxon>
    </lineage>
</organism>
<gene>
    <name evidence="1" type="ORF">RL72_00403</name>
</gene>
<sequence>MWSTPPAPVSEWMLSVATVLPVPYREPAPYALGEAISELRAYAQATRPADWMSRTVMSNRTSLRAELDAQIERLGKHLHARLGEALGSLRNETNRERTIATADRILEEWHSQAAITDAFQDLCDTAHTPQTTTDDLGTRAALIASQLGAAATSSSSTLHLAANMLIDQEESLALRQEKPLPAPLTEQHRLAMARDALTATVSGKVVVWTVYRRATIYGVREVTGPITFLQPEWALPNAFDPDGQDFPERAELREIRTDVNWLDDVHTWSLEPNSNLVMARVDLGTRLLAGAVEEALRRVDAILSIAVHAGGVSWQQTKHSAVVLDRKPRQTTFGPALNIDQHHGDSYGMHGTAQLLAYVSETLGEALTAQPLPDALVEALTALQEAKMTDHRDVTFYGARPVTPRVATALEDHAMELIASVLEVHPNTLATALQYRRAQAKAENDALRQLLSPLNDSWARPDHARRRELEAKLSRHDTDGVLIVNVANAITLQEDIRALPMTALQRADFEHAVAICTNPERELDHLLRTWKSTSLLKARHRRVRNAVNHGLPLSAIAVNSIRDYAAATSDDALTLALNWFKNHESGPNLVAQDKIAWDARIARTNSGESWAEASARTPQDA</sequence>
<accession>A0A0F0L5Y5</accession>
<dbReference type="AlphaFoldDB" id="A0A0F0L5Y5"/>
<keyword evidence="2" id="KW-1185">Reference proteome</keyword>
<dbReference type="Proteomes" id="UP000033448">
    <property type="component" value="Unassembled WGS sequence"/>
</dbReference>
<protein>
    <submittedName>
        <fullName evidence="1">Uncharacterized protein</fullName>
    </submittedName>
</protein>
<dbReference type="PATRIC" id="fig|582680.7.peg.418"/>